<protein>
    <submittedName>
        <fullName evidence="1">Uncharacterized protein</fullName>
    </submittedName>
</protein>
<evidence type="ECO:0000313" key="1">
    <source>
        <dbReference type="EMBL" id="CAD9085851.1"/>
    </source>
</evidence>
<organism evidence="1">
    <name type="scientific">Percolomonas cosmopolitus</name>
    <dbReference type="NCBI Taxonomy" id="63605"/>
    <lineage>
        <taxon>Eukaryota</taxon>
        <taxon>Discoba</taxon>
        <taxon>Heterolobosea</taxon>
        <taxon>Tetramitia</taxon>
        <taxon>Eutetramitia</taxon>
        <taxon>Percolomonadidae</taxon>
        <taxon>Percolomonas</taxon>
    </lineage>
</organism>
<dbReference type="EMBL" id="HBGD01011051">
    <property type="protein sequence ID" value="CAD9085851.1"/>
    <property type="molecule type" value="Transcribed_RNA"/>
</dbReference>
<reference evidence="1" key="1">
    <citation type="submission" date="2021-01" db="EMBL/GenBank/DDBJ databases">
        <authorList>
            <person name="Corre E."/>
            <person name="Pelletier E."/>
            <person name="Niang G."/>
            <person name="Scheremetjew M."/>
            <person name="Finn R."/>
            <person name="Kale V."/>
            <person name="Holt S."/>
            <person name="Cochrane G."/>
            <person name="Meng A."/>
            <person name="Brown T."/>
            <person name="Cohen L."/>
        </authorList>
    </citation>
    <scope>NUCLEOTIDE SEQUENCE</scope>
    <source>
        <strain evidence="1">WS</strain>
    </source>
</reference>
<accession>A0A7S1KUS5</accession>
<name>A0A7S1KUS5_9EUKA</name>
<proteinExistence type="predicted"/>
<dbReference type="AlphaFoldDB" id="A0A7S1KUS5"/>
<gene>
    <name evidence="1" type="ORF">PCOS0759_LOCUS9105</name>
</gene>
<sequence>MTRFCCDSVKPHKPFRTTQDAIFNIFLKETECATKSTNSSDTPISTQQSIRNVISGRGNHVIQFVTQKNFGPVLTKEYFRWDGNSYTQIDENEVKETPNMEKVRAFKNFVCRECGLFYEVNLYMIAGSLRSMGNPYPSSRSTEDKIDLKM</sequence>